<reference evidence="2" key="1">
    <citation type="submission" date="2016-10" db="EMBL/GenBank/DDBJ databases">
        <authorList>
            <person name="Varghese N."/>
            <person name="Submissions S."/>
        </authorList>
    </citation>
    <scope>NUCLEOTIDE SEQUENCE [LARGE SCALE GENOMIC DNA]</scope>
    <source>
        <strain evidence="2">CGMCC 1.6474</strain>
    </source>
</reference>
<gene>
    <name evidence="1" type="ORF">SAMN04488125_1458</name>
</gene>
<name>A0A1I4MVX9_9HYPH</name>
<keyword evidence="2" id="KW-1185">Reference proteome</keyword>
<organism evidence="1 2">
    <name type="scientific">Methylorubrum salsuginis</name>
    <dbReference type="NCBI Taxonomy" id="414703"/>
    <lineage>
        <taxon>Bacteria</taxon>
        <taxon>Pseudomonadati</taxon>
        <taxon>Pseudomonadota</taxon>
        <taxon>Alphaproteobacteria</taxon>
        <taxon>Hyphomicrobiales</taxon>
        <taxon>Methylobacteriaceae</taxon>
        <taxon>Methylorubrum</taxon>
    </lineage>
</organism>
<protein>
    <submittedName>
        <fullName evidence="1">Uncharacterized protein</fullName>
    </submittedName>
</protein>
<dbReference type="Proteomes" id="UP000198804">
    <property type="component" value="Unassembled WGS sequence"/>
</dbReference>
<evidence type="ECO:0000313" key="1">
    <source>
        <dbReference type="EMBL" id="SFM07236.1"/>
    </source>
</evidence>
<sequence>MERSDSILSNSCDDDWLLDFGASDTGWQLSACSTISDDTVVPVLESNRHLVRYRDGSLDPHFFVGRDLCQPSTAFRPVFTWRAPRAGRFTIAGRFALRSARNEGGARADVRVGERIAMQTRFLYAEMARLELCLEFSEGEVVSVEFGFVTRLFEAGILFALQAYQSGPELPDAIRLTSSVTVGWRDMARLSSIADLQNGIDPCFLDYVATGAGSKVAPSFKPDSTLWDEVQRLMRARPKVGQPGLFHVSRKDTRLHE</sequence>
<dbReference type="AlphaFoldDB" id="A0A1I4MVX9"/>
<accession>A0A1I4MVX9</accession>
<dbReference type="STRING" id="414703.SAMN04488125_1458"/>
<dbReference type="EMBL" id="FOSV01000045">
    <property type="protein sequence ID" value="SFM07236.1"/>
    <property type="molecule type" value="Genomic_DNA"/>
</dbReference>
<proteinExistence type="predicted"/>
<evidence type="ECO:0000313" key="2">
    <source>
        <dbReference type="Proteomes" id="UP000198804"/>
    </source>
</evidence>